<comment type="caution">
    <text evidence="2">The sequence shown here is derived from an EMBL/GenBank/DDBJ whole genome shotgun (WGS) entry which is preliminary data.</text>
</comment>
<sequence>MAKGYAKSMLFNGAMKGLSHLQNRASTNGPDSAKAVDNTQGSNSADGHTASGESGHYLGDTDRAALAKSMDTLNQQLIKRMESGLFKSHKEAAEWLHDNGFVLTEQSGAEIYARIFERADGFAVGTVITSYHTSRIDVVDMSRSVSSGRLVADWHTHPAVGAANFSQQDYQTRLDRYVSFKDYWNPSSGLRHYDGFKAWSTLGYNPSPALPDMTLDHGDKFSSCIKGGC</sequence>
<organism evidence="2 3">
    <name type="scientific">Alishewanella aestuarii B11</name>
    <dbReference type="NCBI Taxonomy" id="1197174"/>
    <lineage>
        <taxon>Bacteria</taxon>
        <taxon>Pseudomonadati</taxon>
        <taxon>Pseudomonadota</taxon>
        <taxon>Gammaproteobacteria</taxon>
        <taxon>Alteromonadales</taxon>
        <taxon>Alteromonadaceae</taxon>
        <taxon>Alishewanella</taxon>
    </lineage>
</organism>
<dbReference type="PATRIC" id="fig|1197174.4.peg.267"/>
<gene>
    <name evidence="2" type="ORF">AEST_02710</name>
</gene>
<accession>J1YFI5</accession>
<feature type="compositionally biased region" description="Polar residues" evidence="1">
    <location>
        <begin position="21"/>
        <end position="30"/>
    </location>
</feature>
<evidence type="ECO:0000313" key="3">
    <source>
        <dbReference type="Proteomes" id="UP000012043"/>
    </source>
</evidence>
<dbReference type="EMBL" id="ALAB01000002">
    <property type="protein sequence ID" value="EJI86725.1"/>
    <property type="molecule type" value="Genomic_DNA"/>
</dbReference>
<proteinExistence type="predicted"/>
<keyword evidence="3" id="KW-1185">Reference proteome</keyword>
<name>J1YFI5_9ALTE</name>
<reference evidence="2 3" key="1">
    <citation type="journal article" date="2012" name="J. Bacteriol.">
        <title>Genome Sequence of Pectin-Degrading Alishewanella aestuarii Strain B11T, Isolated from Tidal Flat Sediment.</title>
        <authorList>
            <person name="Jung J."/>
            <person name="Choi S."/>
            <person name="Chun J."/>
            <person name="Park W."/>
        </authorList>
    </citation>
    <scope>NUCLEOTIDE SEQUENCE [LARGE SCALE GENOMIC DNA]</scope>
    <source>
        <strain evidence="2 3">B11</strain>
    </source>
</reference>
<evidence type="ECO:0000313" key="2">
    <source>
        <dbReference type="EMBL" id="EJI86725.1"/>
    </source>
</evidence>
<protein>
    <submittedName>
        <fullName evidence="2">Uncharacterized protein</fullName>
    </submittedName>
</protein>
<evidence type="ECO:0000256" key="1">
    <source>
        <dbReference type="SAM" id="MobiDB-lite"/>
    </source>
</evidence>
<feature type="region of interest" description="Disordered" evidence="1">
    <location>
        <begin position="21"/>
        <end position="58"/>
    </location>
</feature>
<dbReference type="Proteomes" id="UP000012043">
    <property type="component" value="Unassembled WGS sequence"/>
</dbReference>
<dbReference type="AlphaFoldDB" id="J1YFI5"/>
<feature type="compositionally biased region" description="Polar residues" evidence="1">
    <location>
        <begin position="37"/>
        <end position="46"/>
    </location>
</feature>